<dbReference type="GO" id="GO:0008233">
    <property type="term" value="F:peptidase activity"/>
    <property type="evidence" value="ECO:0007669"/>
    <property type="project" value="UniProtKB-UniRule"/>
</dbReference>
<evidence type="ECO:0000313" key="11">
    <source>
        <dbReference type="Proteomes" id="UP000557509"/>
    </source>
</evidence>
<dbReference type="Proteomes" id="UP000557509">
    <property type="component" value="Unassembled WGS sequence"/>
</dbReference>
<comment type="similarity">
    <text evidence="2 8">Belongs to the SPCS2 family.</text>
</comment>
<feature type="transmembrane region" description="Helical" evidence="8">
    <location>
        <begin position="185"/>
        <end position="207"/>
    </location>
</feature>
<evidence type="ECO:0000256" key="7">
    <source>
        <dbReference type="ARBA" id="ARBA00023136"/>
    </source>
</evidence>
<evidence type="ECO:0000256" key="4">
    <source>
        <dbReference type="ARBA" id="ARBA00022692"/>
    </source>
</evidence>
<evidence type="ECO:0000256" key="5">
    <source>
        <dbReference type="ARBA" id="ARBA00022824"/>
    </source>
</evidence>
<evidence type="ECO:0000256" key="2">
    <source>
        <dbReference type="ARBA" id="ARBA00007324"/>
    </source>
</evidence>
<evidence type="ECO:0000256" key="3">
    <source>
        <dbReference type="ARBA" id="ARBA00017057"/>
    </source>
</evidence>
<proteinExistence type="inferred from homology"/>
<feature type="compositionally biased region" description="Low complexity" evidence="9">
    <location>
        <begin position="80"/>
        <end position="91"/>
    </location>
</feature>
<protein>
    <recommendedName>
        <fullName evidence="3 8">Signal peptidase complex subunit 2</fullName>
    </recommendedName>
</protein>
<sequence>MICLLLCIEDEHRRSIASWIIEVPRFPVRCSRTKRTHAKATSLLRNAVFCSHAKESGDFWRVSCPSVENKMAGKGKEEQAAAAPVASVPEENSASSATDEYQAEEEEEQKRLQSILSNMRRVSNLYSEMELLRVVEDYVTDCMVHLGYQEHRLFSNIRLLVATFACCIAAYASFGIPVATDGPSLKLSIAAFFGSLLVLLLVETLWVKNAIACFKDKDGDSFFIDSHIDRSSNELVLAIRQKSLHLSTASNVGRFFDSKGYLLIDTLYEELTKLLQDFENGLTDTAKKVARLRRKKNA</sequence>
<evidence type="ECO:0000256" key="8">
    <source>
        <dbReference type="RuleBase" id="RU368033"/>
    </source>
</evidence>
<evidence type="ECO:0000256" key="1">
    <source>
        <dbReference type="ARBA" id="ARBA00004477"/>
    </source>
</evidence>
<comment type="function">
    <text evidence="8">Component of the signal peptidase complex (SPC) which catalyzes the cleavage of N-terminal signal sequences from nascent proteins as they are translocated into the lumen of the endoplasmic reticulum. Enhances the enzymatic activity of SPC and facilitates the interactions between different components of the translocation site.</text>
</comment>
<name>A0A7J6K512_TOXGO</name>
<gene>
    <name evidence="10" type="ORF">TGRH88_073860</name>
</gene>
<keyword evidence="6 8" id="KW-1133">Transmembrane helix</keyword>
<evidence type="ECO:0000256" key="6">
    <source>
        <dbReference type="ARBA" id="ARBA00022989"/>
    </source>
</evidence>
<feature type="transmembrane region" description="Helical" evidence="8">
    <location>
        <begin position="159"/>
        <end position="179"/>
    </location>
</feature>
<evidence type="ECO:0000256" key="9">
    <source>
        <dbReference type="SAM" id="MobiDB-lite"/>
    </source>
</evidence>
<accession>A0A7J6K512</accession>
<keyword evidence="11" id="KW-1185">Reference proteome</keyword>
<dbReference type="EMBL" id="JAAUHK010000194">
    <property type="protein sequence ID" value="KAF4641576.1"/>
    <property type="molecule type" value="Genomic_DNA"/>
</dbReference>
<dbReference type="Pfam" id="PF06703">
    <property type="entry name" value="SPC25"/>
    <property type="match status" value="1"/>
</dbReference>
<organism evidence="10 11">
    <name type="scientific">Toxoplasma gondii</name>
    <dbReference type="NCBI Taxonomy" id="5811"/>
    <lineage>
        <taxon>Eukaryota</taxon>
        <taxon>Sar</taxon>
        <taxon>Alveolata</taxon>
        <taxon>Apicomplexa</taxon>
        <taxon>Conoidasida</taxon>
        <taxon>Coccidia</taxon>
        <taxon>Eucoccidiorida</taxon>
        <taxon>Eimeriorina</taxon>
        <taxon>Sarcocystidae</taxon>
        <taxon>Toxoplasma</taxon>
    </lineage>
</organism>
<feature type="region of interest" description="Disordered" evidence="9">
    <location>
        <begin position="75"/>
        <end position="104"/>
    </location>
</feature>
<comment type="caution">
    <text evidence="10">The sequence shown here is derived from an EMBL/GenBank/DDBJ whole genome shotgun (WGS) entry which is preliminary data.</text>
</comment>
<reference evidence="10 11" key="1">
    <citation type="submission" date="2020-03" db="EMBL/GenBank/DDBJ databases">
        <title>Genome sequence of Toxoplasma gondii RH-88 strain.</title>
        <authorList>
            <person name="Lorenzi H.A."/>
            <person name="Venepally P."/>
            <person name="Rozenberg A."/>
            <person name="Sibley D."/>
        </authorList>
    </citation>
    <scope>NUCLEOTIDE SEQUENCE [LARGE SCALE GENOMIC DNA]</scope>
    <source>
        <strain evidence="10 11">RH-88</strain>
    </source>
</reference>
<keyword evidence="7 8" id="KW-0472">Membrane</keyword>
<dbReference type="GO" id="GO:0005787">
    <property type="term" value="C:signal peptidase complex"/>
    <property type="evidence" value="ECO:0007669"/>
    <property type="project" value="UniProtKB-UniRule"/>
</dbReference>
<dbReference type="GO" id="GO:0006465">
    <property type="term" value="P:signal peptide processing"/>
    <property type="evidence" value="ECO:0007669"/>
    <property type="project" value="UniProtKB-UniRule"/>
</dbReference>
<comment type="subcellular location">
    <subcellularLocation>
        <location evidence="1 8">Endoplasmic reticulum membrane</location>
        <topology evidence="1 8">Multi-pass membrane protein</topology>
    </subcellularLocation>
</comment>
<keyword evidence="5 8" id="KW-0256">Endoplasmic reticulum</keyword>
<dbReference type="AlphaFoldDB" id="A0A7J6K512"/>
<evidence type="ECO:0000313" key="10">
    <source>
        <dbReference type="EMBL" id="KAF4641576.1"/>
    </source>
</evidence>
<dbReference type="InterPro" id="IPR009582">
    <property type="entry name" value="Spc2/SPCS2"/>
</dbReference>
<keyword evidence="4 8" id="KW-0812">Transmembrane</keyword>
<dbReference type="VEuPathDB" id="ToxoDB:TGME49_229030"/>